<dbReference type="SMART" id="SM00546">
    <property type="entry name" value="CUE"/>
    <property type="match status" value="2"/>
</dbReference>
<dbReference type="SUPFAM" id="SSF46934">
    <property type="entry name" value="UBA-like"/>
    <property type="match status" value="1"/>
</dbReference>
<evidence type="ECO:0000313" key="4">
    <source>
        <dbReference type="EMBL" id="KAJ3034912.1"/>
    </source>
</evidence>
<dbReference type="Proteomes" id="UP001212841">
    <property type="component" value="Unassembled WGS sequence"/>
</dbReference>
<feature type="domain" description="CUE" evidence="3">
    <location>
        <begin position="255"/>
        <end position="298"/>
    </location>
</feature>
<feature type="region of interest" description="Disordered" evidence="1">
    <location>
        <begin position="1"/>
        <end position="85"/>
    </location>
</feature>
<accession>A0AAD5WXG3</accession>
<dbReference type="Pfam" id="PF08590">
    <property type="entry name" value="DUF1771"/>
    <property type="match status" value="1"/>
</dbReference>
<proteinExistence type="predicted"/>
<dbReference type="InterPro" id="IPR052772">
    <property type="entry name" value="Endo/PolyKinase_Domain-Protein"/>
</dbReference>
<evidence type="ECO:0000259" key="2">
    <source>
        <dbReference type="PROSITE" id="PS50828"/>
    </source>
</evidence>
<feature type="region of interest" description="Disordered" evidence="1">
    <location>
        <begin position="434"/>
        <end position="453"/>
    </location>
</feature>
<dbReference type="GO" id="GO:0043130">
    <property type="term" value="F:ubiquitin binding"/>
    <property type="evidence" value="ECO:0007669"/>
    <property type="project" value="InterPro"/>
</dbReference>
<feature type="non-terminal residue" evidence="4">
    <location>
        <position position="587"/>
    </location>
</feature>
<feature type="domain" description="CUE" evidence="3">
    <location>
        <begin position="174"/>
        <end position="217"/>
    </location>
</feature>
<dbReference type="InterPro" id="IPR013899">
    <property type="entry name" value="DUF1771"/>
</dbReference>
<dbReference type="GO" id="GO:0005634">
    <property type="term" value="C:nucleus"/>
    <property type="evidence" value="ECO:0007669"/>
    <property type="project" value="TreeGrafter"/>
</dbReference>
<dbReference type="PANTHER" id="PTHR46535">
    <property type="entry name" value="NEDD4-BINDING PROTEIN 2"/>
    <property type="match status" value="1"/>
</dbReference>
<keyword evidence="5" id="KW-1185">Reference proteome</keyword>
<dbReference type="Pfam" id="PF02845">
    <property type="entry name" value="CUE"/>
    <property type="match status" value="1"/>
</dbReference>
<name>A0AAD5WXG3_9FUNG</name>
<comment type="caution">
    <text evidence="4">The sequence shown here is derived from an EMBL/GenBank/DDBJ whole genome shotgun (WGS) entry which is preliminary data.</text>
</comment>
<feature type="domain" description="Smr" evidence="2">
    <location>
        <begin position="529"/>
        <end position="587"/>
    </location>
</feature>
<feature type="compositionally biased region" description="Polar residues" evidence="1">
    <location>
        <begin position="59"/>
        <end position="70"/>
    </location>
</feature>
<feature type="compositionally biased region" description="Low complexity" evidence="1">
    <location>
        <begin position="71"/>
        <end position="85"/>
    </location>
</feature>
<dbReference type="InterPro" id="IPR003892">
    <property type="entry name" value="CUE"/>
</dbReference>
<evidence type="ECO:0000256" key="1">
    <source>
        <dbReference type="SAM" id="MobiDB-lite"/>
    </source>
</evidence>
<protein>
    <recommendedName>
        <fullName evidence="6">Smr domain-containing protein</fullName>
    </recommendedName>
</protein>
<dbReference type="Gene3D" id="3.30.1370.110">
    <property type="match status" value="1"/>
</dbReference>
<dbReference type="EMBL" id="JADGJD010002105">
    <property type="protein sequence ID" value="KAJ3034912.1"/>
    <property type="molecule type" value="Genomic_DNA"/>
</dbReference>
<organism evidence="4 5">
    <name type="scientific">Rhizophlyctis rosea</name>
    <dbReference type="NCBI Taxonomy" id="64517"/>
    <lineage>
        <taxon>Eukaryota</taxon>
        <taxon>Fungi</taxon>
        <taxon>Fungi incertae sedis</taxon>
        <taxon>Chytridiomycota</taxon>
        <taxon>Chytridiomycota incertae sedis</taxon>
        <taxon>Chytridiomycetes</taxon>
        <taxon>Rhizophlyctidales</taxon>
        <taxon>Rhizophlyctidaceae</taxon>
        <taxon>Rhizophlyctis</taxon>
    </lineage>
</organism>
<evidence type="ECO:0008006" key="6">
    <source>
        <dbReference type="Google" id="ProtNLM"/>
    </source>
</evidence>
<dbReference type="GO" id="GO:0004519">
    <property type="term" value="F:endonuclease activity"/>
    <property type="evidence" value="ECO:0007669"/>
    <property type="project" value="TreeGrafter"/>
</dbReference>
<sequence>MGDKRTTAKRRGRKGIGVGLEKGPKGAQETPNSPPSSTSTAARAVEITTPYARNASPGEHSSCSSHASLATPSHTDISSSSPSPDLSLLTPLKFLESSFSNIPREHLENALKRANQDMEEAVNLILEEWSDAESFGSSGASESGSNEDFGDIWSQTSDEWESDRDIAATKTSPPTNPSLKILSEIAPTYTLTQLEEILSAASGNVEAAVETILTSSTPSTTTSTLTPIRSTTPSSSTRPLREKPSQLLSFSTEARTESNIQTLQSIFPDSPLPTIKSALQTSGNDLTRAAEHLMSLEVLSDPRSTQHVNTDRDLAILTEMFPSTPLKSLRKTLQSKTLEEAIEDLSFGNGGKGGGGTVEAYGIVAAVPCDGSCLVGGYPCLIHKKVGGRREHEERLGGVVKGRRKSITTGGGGRAFGRSDNYTRLRLYEDFEQTGSSVASHGEKREGGGGATPKELRAMAEELKKERNDAFRRAAKAFRKGDLTGKGSAVYYSQEGRDLAFKISTYNSAAARAVILRNKQRQQHDPYTLDLHELTVAEALEYVTEAVNEWYSREGARASPRRPLKIIAGAGHHTNGVRKLYPAVWKG</sequence>
<dbReference type="Gene3D" id="1.10.8.10">
    <property type="entry name" value="DNA helicase RuvA subunit, C-terminal domain"/>
    <property type="match status" value="1"/>
</dbReference>
<evidence type="ECO:0000259" key="3">
    <source>
        <dbReference type="PROSITE" id="PS51140"/>
    </source>
</evidence>
<gene>
    <name evidence="4" type="ORF">HK097_004363</name>
</gene>
<dbReference type="SMART" id="SM01162">
    <property type="entry name" value="DUF1771"/>
    <property type="match status" value="1"/>
</dbReference>
<feature type="region of interest" description="Disordered" evidence="1">
    <location>
        <begin position="394"/>
        <end position="415"/>
    </location>
</feature>
<reference evidence="4" key="1">
    <citation type="submission" date="2020-05" db="EMBL/GenBank/DDBJ databases">
        <title>Phylogenomic resolution of chytrid fungi.</title>
        <authorList>
            <person name="Stajich J.E."/>
            <person name="Amses K."/>
            <person name="Simmons R."/>
            <person name="Seto K."/>
            <person name="Myers J."/>
            <person name="Bonds A."/>
            <person name="Quandt C.A."/>
            <person name="Barry K."/>
            <person name="Liu P."/>
            <person name="Grigoriev I."/>
            <person name="Longcore J.E."/>
            <person name="James T.Y."/>
        </authorList>
    </citation>
    <scope>NUCLEOTIDE SEQUENCE</scope>
    <source>
        <strain evidence="4">JEL0318</strain>
    </source>
</reference>
<dbReference type="SUPFAM" id="SSF160443">
    <property type="entry name" value="SMR domain-like"/>
    <property type="match status" value="1"/>
</dbReference>
<dbReference type="CDD" id="cd14279">
    <property type="entry name" value="CUE"/>
    <property type="match status" value="3"/>
</dbReference>
<dbReference type="InterPro" id="IPR002625">
    <property type="entry name" value="Smr_dom"/>
</dbReference>
<dbReference type="InterPro" id="IPR009060">
    <property type="entry name" value="UBA-like_sf"/>
</dbReference>
<feature type="compositionally biased region" description="Low complexity" evidence="1">
    <location>
        <begin position="215"/>
        <end position="238"/>
    </location>
</feature>
<dbReference type="InterPro" id="IPR036063">
    <property type="entry name" value="Smr_dom_sf"/>
</dbReference>
<feature type="compositionally biased region" description="Low complexity" evidence="1">
    <location>
        <begin position="133"/>
        <end position="147"/>
    </location>
</feature>
<feature type="region of interest" description="Disordered" evidence="1">
    <location>
        <begin position="215"/>
        <end position="244"/>
    </location>
</feature>
<dbReference type="PANTHER" id="PTHR46535:SF1">
    <property type="entry name" value="NEDD4-BINDING PROTEIN 2"/>
    <property type="match status" value="1"/>
</dbReference>
<dbReference type="AlphaFoldDB" id="A0AAD5WXG3"/>
<dbReference type="PROSITE" id="PS51140">
    <property type="entry name" value="CUE"/>
    <property type="match status" value="2"/>
</dbReference>
<dbReference type="PROSITE" id="PS50828">
    <property type="entry name" value="SMR"/>
    <property type="match status" value="1"/>
</dbReference>
<evidence type="ECO:0000313" key="5">
    <source>
        <dbReference type="Proteomes" id="UP001212841"/>
    </source>
</evidence>
<feature type="region of interest" description="Disordered" evidence="1">
    <location>
        <begin position="133"/>
        <end position="179"/>
    </location>
</feature>